<dbReference type="Proteomes" id="UP000604825">
    <property type="component" value="Unassembled WGS sequence"/>
</dbReference>
<dbReference type="PANTHER" id="PTHR32018:SF23">
    <property type="entry name" value="RHAMNOGALACTURONAN ENDOLYASE"/>
    <property type="match status" value="1"/>
</dbReference>
<feature type="domain" description="Rhamnogalacturonan lyase" evidence="1">
    <location>
        <begin position="113"/>
        <end position="169"/>
    </location>
</feature>
<evidence type="ECO:0000259" key="1">
    <source>
        <dbReference type="Pfam" id="PF14686"/>
    </source>
</evidence>
<gene>
    <name evidence="2" type="ORF">NCGR_LOCUS41942</name>
</gene>
<sequence>MTPPRSTLTEAEVFLGTHYTGIDIMLNLGDGEYWKKVMGPVFIYLNSSPNNGSDIRAFWDDAKAQARAEAGKWPYSFPESPGFAKAGDRGTVTGTLLVRDAFASKGGDVPAATAFVGLAAPGGQPGSWATQCKGYQFWTRATASGRFSIGGVRAGTYSLDAWVPGFLSSETTCTPPR</sequence>
<keyword evidence="3" id="KW-1185">Reference proteome</keyword>
<dbReference type="InterPro" id="IPR013784">
    <property type="entry name" value="Carb-bd-like_fold"/>
</dbReference>
<reference evidence="2" key="1">
    <citation type="submission" date="2020-10" db="EMBL/GenBank/DDBJ databases">
        <authorList>
            <person name="Han B."/>
            <person name="Lu T."/>
            <person name="Zhao Q."/>
            <person name="Huang X."/>
            <person name="Zhao Y."/>
        </authorList>
    </citation>
    <scope>NUCLEOTIDE SEQUENCE</scope>
</reference>
<dbReference type="Pfam" id="PF14686">
    <property type="entry name" value="fn3_3"/>
    <property type="match status" value="1"/>
</dbReference>
<dbReference type="InterPro" id="IPR051850">
    <property type="entry name" value="Polysacch_Lyase_4"/>
</dbReference>
<organism evidence="2 3">
    <name type="scientific">Miscanthus lutarioriparius</name>
    <dbReference type="NCBI Taxonomy" id="422564"/>
    <lineage>
        <taxon>Eukaryota</taxon>
        <taxon>Viridiplantae</taxon>
        <taxon>Streptophyta</taxon>
        <taxon>Embryophyta</taxon>
        <taxon>Tracheophyta</taxon>
        <taxon>Spermatophyta</taxon>
        <taxon>Magnoliopsida</taxon>
        <taxon>Liliopsida</taxon>
        <taxon>Poales</taxon>
        <taxon>Poaceae</taxon>
        <taxon>PACMAD clade</taxon>
        <taxon>Panicoideae</taxon>
        <taxon>Andropogonodae</taxon>
        <taxon>Andropogoneae</taxon>
        <taxon>Saccharinae</taxon>
        <taxon>Miscanthus</taxon>
    </lineage>
</organism>
<proteinExistence type="predicted"/>
<dbReference type="GO" id="GO:0030246">
    <property type="term" value="F:carbohydrate binding"/>
    <property type="evidence" value="ECO:0007669"/>
    <property type="project" value="InterPro"/>
</dbReference>
<dbReference type="OrthoDB" id="1705878at2759"/>
<evidence type="ECO:0000313" key="2">
    <source>
        <dbReference type="EMBL" id="CAD6258470.1"/>
    </source>
</evidence>
<dbReference type="PANTHER" id="PTHR32018">
    <property type="entry name" value="RHAMNOGALACTURONATE LYASE FAMILY PROTEIN"/>
    <property type="match status" value="1"/>
</dbReference>
<evidence type="ECO:0000313" key="3">
    <source>
        <dbReference type="Proteomes" id="UP000604825"/>
    </source>
</evidence>
<name>A0A811QJC7_9POAL</name>
<dbReference type="CDD" id="cd10316">
    <property type="entry name" value="RGL4_M"/>
    <property type="match status" value="1"/>
</dbReference>
<dbReference type="Gene3D" id="2.60.40.1120">
    <property type="entry name" value="Carboxypeptidase-like, regulatory domain"/>
    <property type="match status" value="1"/>
</dbReference>
<protein>
    <recommendedName>
        <fullName evidence="1">Rhamnogalacturonan lyase domain-containing protein</fullName>
    </recommendedName>
</protein>
<comment type="caution">
    <text evidence="2">The sequence shown here is derived from an EMBL/GenBank/DDBJ whole genome shotgun (WGS) entry which is preliminary data.</text>
</comment>
<dbReference type="InterPro" id="IPR029413">
    <property type="entry name" value="RG-lyase_II"/>
</dbReference>
<dbReference type="EMBL" id="CAJGYO010000010">
    <property type="protein sequence ID" value="CAD6258470.1"/>
    <property type="molecule type" value="Genomic_DNA"/>
</dbReference>
<accession>A0A811QJC7</accession>
<dbReference type="SUPFAM" id="SSF49452">
    <property type="entry name" value="Starch-binding domain-like"/>
    <property type="match status" value="1"/>
</dbReference>
<dbReference type="AlphaFoldDB" id="A0A811QJC7"/>